<dbReference type="EMBL" id="CP136892">
    <property type="protein sequence ID" value="WOL01785.1"/>
    <property type="molecule type" value="Genomic_DNA"/>
</dbReference>
<dbReference type="PANTHER" id="PTHR33450:SF12">
    <property type="entry name" value="COTTON FIBER PROTEIN"/>
    <property type="match status" value="1"/>
</dbReference>
<keyword evidence="2" id="KW-1185">Reference proteome</keyword>
<gene>
    <name evidence="1" type="ORF">Cni_G10502</name>
</gene>
<dbReference type="AlphaFoldDB" id="A0AAQ3QAQ5"/>
<evidence type="ECO:0000313" key="2">
    <source>
        <dbReference type="Proteomes" id="UP001327560"/>
    </source>
</evidence>
<evidence type="ECO:0000313" key="1">
    <source>
        <dbReference type="EMBL" id="WOL01785.1"/>
    </source>
</evidence>
<name>A0AAQ3QAQ5_9LILI</name>
<sequence>MKIRASSFLKHMFSVVVEMVKAKSSAMKSKTSAFKARLLVLGLLHQNKKVLMKAINSKILALMGGREKGEGDTHSAEDDSKAIVLYDAAKSEAPMSPTSYIEPAYYNGDDDDDDDNYPDLRHSLFDLEDEEDDDELGNATGSVIDLVRNSKDGAEFSLEDEIDHVADVFIKRFHKQMKMQKLESFKRYQEMLQRGV</sequence>
<dbReference type="Pfam" id="PF05553">
    <property type="entry name" value="DUF761"/>
    <property type="match status" value="1"/>
</dbReference>
<proteinExistence type="predicted"/>
<accession>A0AAQ3QAQ5</accession>
<reference evidence="1 2" key="1">
    <citation type="submission" date="2023-10" db="EMBL/GenBank/DDBJ databases">
        <title>Chromosome-scale genome assembly provides insights into flower coloration mechanisms of Canna indica.</title>
        <authorList>
            <person name="Li C."/>
        </authorList>
    </citation>
    <scope>NUCLEOTIDE SEQUENCE [LARGE SCALE GENOMIC DNA]</scope>
    <source>
        <tissue evidence="1">Flower</tissue>
    </source>
</reference>
<organism evidence="1 2">
    <name type="scientific">Canna indica</name>
    <name type="common">Indian-shot</name>
    <dbReference type="NCBI Taxonomy" id="4628"/>
    <lineage>
        <taxon>Eukaryota</taxon>
        <taxon>Viridiplantae</taxon>
        <taxon>Streptophyta</taxon>
        <taxon>Embryophyta</taxon>
        <taxon>Tracheophyta</taxon>
        <taxon>Spermatophyta</taxon>
        <taxon>Magnoliopsida</taxon>
        <taxon>Liliopsida</taxon>
        <taxon>Zingiberales</taxon>
        <taxon>Cannaceae</taxon>
        <taxon>Canna</taxon>
    </lineage>
</organism>
<dbReference type="PANTHER" id="PTHR33450">
    <property type="entry name" value="EMB|CAB67623.1-RELATED"/>
    <property type="match status" value="1"/>
</dbReference>
<protein>
    <submittedName>
        <fullName evidence="1">Uncharacterized protein</fullName>
    </submittedName>
</protein>
<dbReference type="InterPro" id="IPR008480">
    <property type="entry name" value="DUF761_pln"/>
</dbReference>
<dbReference type="Proteomes" id="UP001327560">
    <property type="component" value="Chromosome 3"/>
</dbReference>